<reference evidence="1 2" key="1">
    <citation type="submission" date="2019-03" db="EMBL/GenBank/DDBJ databases">
        <authorList>
            <consortium name="Pathogen Informatics"/>
        </authorList>
    </citation>
    <scope>NUCLEOTIDE SEQUENCE [LARGE SCALE GENOMIC DNA]</scope>
    <source>
        <strain evidence="1 2">NCTC12126</strain>
    </source>
</reference>
<name>A0A484YCM0_9ENTR</name>
<evidence type="ECO:0000313" key="1">
    <source>
        <dbReference type="EMBL" id="VFS33872.1"/>
    </source>
</evidence>
<gene>
    <name evidence="1" type="ORF">NCTC12126_03333</name>
</gene>
<dbReference type="Gene3D" id="3.90.320.10">
    <property type="match status" value="1"/>
</dbReference>
<keyword evidence="1" id="KW-0540">Nuclease</keyword>
<sequence length="47" mass="5298">MTPEIILSRTGIDVTTIQQGDEAWHRLRLGVITASESAQRHLQAKIR</sequence>
<evidence type="ECO:0000313" key="2">
    <source>
        <dbReference type="Proteomes" id="UP000351155"/>
    </source>
</evidence>
<dbReference type="InterPro" id="IPR011335">
    <property type="entry name" value="Restrct_endonuc-II-like"/>
</dbReference>
<dbReference type="GO" id="GO:0004527">
    <property type="term" value="F:exonuclease activity"/>
    <property type="evidence" value="ECO:0007669"/>
    <property type="project" value="UniProtKB-KW"/>
</dbReference>
<dbReference type="Proteomes" id="UP000351155">
    <property type="component" value="Unassembled WGS sequence"/>
</dbReference>
<organism evidence="1 2">
    <name type="scientific">Enterobacter cancerogenus</name>
    <dbReference type="NCBI Taxonomy" id="69218"/>
    <lineage>
        <taxon>Bacteria</taxon>
        <taxon>Pseudomonadati</taxon>
        <taxon>Pseudomonadota</taxon>
        <taxon>Gammaproteobacteria</taxon>
        <taxon>Enterobacterales</taxon>
        <taxon>Enterobacteriaceae</taxon>
        <taxon>Enterobacter</taxon>
        <taxon>Enterobacter cloacae complex</taxon>
    </lineage>
</organism>
<dbReference type="EMBL" id="CAADIW010000027">
    <property type="protein sequence ID" value="VFS33872.1"/>
    <property type="molecule type" value="Genomic_DNA"/>
</dbReference>
<proteinExistence type="predicted"/>
<dbReference type="InterPro" id="IPR011604">
    <property type="entry name" value="PDDEXK-like_dom_sf"/>
</dbReference>
<dbReference type="AlphaFoldDB" id="A0A484YCM0"/>
<keyword evidence="1" id="KW-0269">Exonuclease</keyword>
<keyword evidence="1" id="KW-0378">Hydrolase</keyword>
<accession>A0A484YCM0</accession>
<dbReference type="SUPFAM" id="SSF52980">
    <property type="entry name" value="Restriction endonuclease-like"/>
    <property type="match status" value="1"/>
</dbReference>
<protein>
    <submittedName>
        <fullName evidence="1">Exonuclease</fullName>
    </submittedName>
</protein>